<dbReference type="InterPro" id="IPR024654">
    <property type="entry name" value="Calcineurin-like_PHP_lpxH"/>
</dbReference>
<evidence type="ECO:0000256" key="1">
    <source>
        <dbReference type="ARBA" id="ARBA00008950"/>
    </source>
</evidence>
<protein>
    <submittedName>
        <fullName evidence="3">Metallophosphatase family protein</fullName>
    </submittedName>
</protein>
<evidence type="ECO:0000313" key="3">
    <source>
        <dbReference type="EMBL" id="KAF1685066.1"/>
    </source>
</evidence>
<reference evidence="3" key="1">
    <citation type="submission" date="2017-10" db="EMBL/GenBank/DDBJ databases">
        <title>Whole genome sequencing of members of genus Pseudoxanthomonas.</title>
        <authorList>
            <person name="Kumar S."/>
            <person name="Bansal K."/>
            <person name="Kaur A."/>
            <person name="Patil P."/>
            <person name="Sharma S."/>
            <person name="Patil P.B."/>
        </authorList>
    </citation>
    <scope>NUCLEOTIDE SEQUENCE</scope>
    <source>
        <strain evidence="3">DSM 22914</strain>
    </source>
</reference>
<dbReference type="PIRSF" id="PIRSF000883">
    <property type="entry name" value="Pesterase_MJ0912"/>
    <property type="match status" value="1"/>
</dbReference>
<dbReference type="GO" id="GO:0016791">
    <property type="term" value="F:phosphatase activity"/>
    <property type="evidence" value="ECO:0007669"/>
    <property type="project" value="TreeGrafter"/>
</dbReference>
<keyword evidence="4" id="KW-1185">Reference proteome</keyword>
<gene>
    <name evidence="3" type="ORF">CR938_13200</name>
</gene>
<accession>A0A921P241</accession>
<dbReference type="AlphaFoldDB" id="A0A921P241"/>
<dbReference type="PANTHER" id="PTHR42850:SF2">
    <property type="entry name" value="BLL5683 PROTEIN"/>
    <property type="match status" value="1"/>
</dbReference>
<evidence type="ECO:0000313" key="4">
    <source>
        <dbReference type="Proteomes" id="UP000717981"/>
    </source>
</evidence>
<dbReference type="PANTHER" id="PTHR42850">
    <property type="entry name" value="METALLOPHOSPHOESTERASE"/>
    <property type="match status" value="1"/>
</dbReference>
<sequence>MRIGLLADLHANREALTACLKALRRAGCERLVFLGDLVGYGADPAWVVDTVREHVAAGAIAVQGNHDAAVLAPEQARLHEQARAAIAWTRDRLDGEQLRFLRELPLQVAEDDRLYVHANAWDPAGWGYVDSLLAAQRSLAATDRRITFCGHVHEPALYYDSTLPGAAAYFEPRPGTPIPLLPSRRWLAIVGTCGQPRDGNPAACCAWYDTGSRQLAILRVPYDHEAAAARIRAAGLPEVFARRLLGED</sequence>
<dbReference type="EMBL" id="PDWK01000094">
    <property type="protein sequence ID" value="KAF1685066.1"/>
    <property type="molecule type" value="Genomic_DNA"/>
</dbReference>
<proteinExistence type="inferred from homology"/>
<feature type="domain" description="Calcineurin-like phosphoesterase" evidence="2">
    <location>
        <begin position="1"/>
        <end position="202"/>
    </location>
</feature>
<comment type="caution">
    <text evidence="3">The sequence shown here is derived from an EMBL/GenBank/DDBJ whole genome shotgun (WGS) entry which is preliminary data.</text>
</comment>
<dbReference type="OrthoDB" id="9813918at2"/>
<dbReference type="InterPro" id="IPR029052">
    <property type="entry name" value="Metallo-depent_PP-like"/>
</dbReference>
<dbReference type="Gene3D" id="3.60.21.10">
    <property type="match status" value="1"/>
</dbReference>
<dbReference type="InterPro" id="IPR011152">
    <property type="entry name" value="Pesterase_MJ0912"/>
</dbReference>
<dbReference type="Pfam" id="PF12850">
    <property type="entry name" value="Metallophos_2"/>
    <property type="match status" value="1"/>
</dbReference>
<dbReference type="RefSeq" id="WP_162125443.1">
    <property type="nucleotide sequence ID" value="NZ_PDWK01000094.1"/>
</dbReference>
<evidence type="ECO:0000259" key="2">
    <source>
        <dbReference type="Pfam" id="PF12850"/>
    </source>
</evidence>
<comment type="similarity">
    <text evidence="1">Belongs to the metallophosphoesterase superfamily. YfcE family.</text>
</comment>
<name>A0A921P241_9GAMM</name>
<organism evidence="3 4">
    <name type="scientific">Pseudoxanthomonas taiwanensis</name>
    <dbReference type="NCBI Taxonomy" id="176598"/>
    <lineage>
        <taxon>Bacteria</taxon>
        <taxon>Pseudomonadati</taxon>
        <taxon>Pseudomonadota</taxon>
        <taxon>Gammaproteobacteria</taxon>
        <taxon>Lysobacterales</taxon>
        <taxon>Lysobacteraceae</taxon>
        <taxon>Pseudoxanthomonas</taxon>
    </lineage>
</organism>
<dbReference type="InterPro" id="IPR050126">
    <property type="entry name" value="Ap4A_hydrolase"/>
</dbReference>
<dbReference type="SUPFAM" id="SSF56300">
    <property type="entry name" value="Metallo-dependent phosphatases"/>
    <property type="match status" value="1"/>
</dbReference>
<dbReference type="GO" id="GO:0005737">
    <property type="term" value="C:cytoplasm"/>
    <property type="evidence" value="ECO:0007669"/>
    <property type="project" value="TreeGrafter"/>
</dbReference>
<dbReference type="Proteomes" id="UP000717981">
    <property type="component" value="Unassembled WGS sequence"/>
</dbReference>